<accession>A0ABY4T3X0</accession>
<keyword evidence="1" id="KW-1133">Transmembrane helix</keyword>
<evidence type="ECO:0000256" key="1">
    <source>
        <dbReference type="SAM" id="Phobius"/>
    </source>
</evidence>
<sequence>MTITLSWWALPVAMVVLGLIALVWPSKSGGGYVDLSGLGQLAIFFVCLIIAVSICVGHWI</sequence>
<feature type="transmembrane region" description="Helical" evidence="1">
    <location>
        <begin position="38"/>
        <end position="59"/>
    </location>
</feature>
<dbReference type="Proteomes" id="UP001056681">
    <property type="component" value="Chromosome"/>
</dbReference>
<keyword evidence="1" id="KW-0812">Transmembrane</keyword>
<proteinExistence type="predicted"/>
<gene>
    <name evidence="2" type="ORF">IM816_05765</name>
</gene>
<keyword evidence="3" id="KW-1185">Reference proteome</keyword>
<organism evidence="2 3">
    <name type="scientific">Luteibacter flocculans</name>
    <dbReference type="NCBI Taxonomy" id="2780091"/>
    <lineage>
        <taxon>Bacteria</taxon>
        <taxon>Pseudomonadati</taxon>
        <taxon>Pseudomonadota</taxon>
        <taxon>Gammaproteobacteria</taxon>
        <taxon>Lysobacterales</taxon>
        <taxon>Rhodanobacteraceae</taxon>
        <taxon>Luteibacter</taxon>
    </lineage>
</organism>
<evidence type="ECO:0000313" key="3">
    <source>
        <dbReference type="Proteomes" id="UP001056681"/>
    </source>
</evidence>
<keyword evidence="1" id="KW-0472">Membrane</keyword>
<evidence type="ECO:0000313" key="2">
    <source>
        <dbReference type="EMBL" id="URL59603.1"/>
    </source>
</evidence>
<dbReference type="EMBL" id="CP063231">
    <property type="protein sequence ID" value="URL59603.1"/>
    <property type="molecule type" value="Genomic_DNA"/>
</dbReference>
<dbReference type="RefSeq" id="WP_250340124.1">
    <property type="nucleotide sequence ID" value="NZ_CP063231.1"/>
</dbReference>
<feature type="transmembrane region" description="Helical" evidence="1">
    <location>
        <begin position="7"/>
        <end position="26"/>
    </location>
</feature>
<protein>
    <submittedName>
        <fullName evidence="2">Uncharacterized protein</fullName>
    </submittedName>
</protein>
<reference evidence="2" key="1">
    <citation type="submission" date="2020-10" db="EMBL/GenBank/DDBJ databases">
        <title>Whole-genome sequence of Luteibacter sp. EIF3.</title>
        <authorList>
            <person name="Friedrich I."/>
            <person name="Hertel R."/>
            <person name="Daniel R."/>
        </authorList>
    </citation>
    <scope>NUCLEOTIDE SEQUENCE</scope>
    <source>
        <strain evidence="2">EIF3</strain>
    </source>
</reference>
<name>A0ABY4T3X0_9GAMM</name>